<dbReference type="OrthoDB" id="9810385at2"/>
<dbReference type="Gene3D" id="3.40.50.10140">
    <property type="entry name" value="Toll/interleukin-1 receptor homology (TIR) domain"/>
    <property type="match status" value="1"/>
</dbReference>
<dbReference type="InterPro" id="IPR035897">
    <property type="entry name" value="Toll_tir_struct_dom_sf"/>
</dbReference>
<dbReference type="AlphaFoldDB" id="A0A4U6CNY8"/>
<organism evidence="1 2">
    <name type="scientific">Dyadobacter frigoris</name>
    <dbReference type="NCBI Taxonomy" id="2576211"/>
    <lineage>
        <taxon>Bacteria</taxon>
        <taxon>Pseudomonadati</taxon>
        <taxon>Bacteroidota</taxon>
        <taxon>Cytophagia</taxon>
        <taxon>Cytophagales</taxon>
        <taxon>Spirosomataceae</taxon>
        <taxon>Dyadobacter</taxon>
    </lineage>
</organism>
<evidence type="ECO:0000313" key="1">
    <source>
        <dbReference type="EMBL" id="TKT85305.1"/>
    </source>
</evidence>
<protein>
    <recommendedName>
        <fullName evidence="3">TIR domain-containing protein</fullName>
    </recommendedName>
</protein>
<evidence type="ECO:0000313" key="2">
    <source>
        <dbReference type="Proteomes" id="UP000304900"/>
    </source>
</evidence>
<keyword evidence="2" id="KW-1185">Reference proteome</keyword>
<dbReference type="EMBL" id="SZVO01000031">
    <property type="protein sequence ID" value="TKT85305.1"/>
    <property type="molecule type" value="Genomic_DNA"/>
</dbReference>
<comment type="caution">
    <text evidence="1">The sequence shown here is derived from an EMBL/GenBank/DDBJ whole genome shotgun (WGS) entry which is preliminary data.</text>
</comment>
<reference evidence="1 2" key="1">
    <citation type="submission" date="2019-05" db="EMBL/GenBank/DDBJ databases">
        <title>Dyadobacter AR-3-8 sp. nov., isolated from arctic soil.</title>
        <authorList>
            <person name="Chaudhary D.K."/>
        </authorList>
    </citation>
    <scope>NUCLEOTIDE SEQUENCE [LARGE SCALE GENOMIC DNA]</scope>
    <source>
        <strain evidence="1 2">AR-3-8</strain>
    </source>
</reference>
<gene>
    <name evidence="1" type="ORF">FDK13_33895</name>
</gene>
<dbReference type="RefSeq" id="WP_137344453.1">
    <property type="nucleotide sequence ID" value="NZ_SZVO01000031.1"/>
</dbReference>
<dbReference type="Proteomes" id="UP000304900">
    <property type="component" value="Unassembled WGS sequence"/>
</dbReference>
<dbReference type="SUPFAM" id="SSF52200">
    <property type="entry name" value="Toll/Interleukin receptor TIR domain"/>
    <property type="match status" value="1"/>
</dbReference>
<proteinExistence type="predicted"/>
<sequence length="95" mass="10899">MGLLKNIGAQVYIDSMDNKMPSQTSGETATRIKEVIKHCKKFILLATNKAIESYWCLFQLKSIPHFQFKSIPFYFCLQQQTSSWGYPQELVCSGL</sequence>
<name>A0A4U6CNY8_9BACT</name>
<evidence type="ECO:0008006" key="3">
    <source>
        <dbReference type="Google" id="ProtNLM"/>
    </source>
</evidence>
<accession>A0A4U6CNY8</accession>